<gene>
    <name evidence="1" type="ORF">NCTC11087_01373</name>
</gene>
<evidence type="ECO:0000313" key="1">
    <source>
        <dbReference type="EMBL" id="SUO04456.1"/>
    </source>
</evidence>
<keyword evidence="1" id="KW-0418">Kinase</keyword>
<dbReference type="GO" id="GO:0016301">
    <property type="term" value="F:kinase activity"/>
    <property type="evidence" value="ECO:0007669"/>
    <property type="project" value="UniProtKB-KW"/>
</dbReference>
<name>A0A380LRG3_9FIRM</name>
<dbReference type="Proteomes" id="UP000255523">
    <property type="component" value="Unassembled WGS sequence"/>
</dbReference>
<sequence length="225" mass="26036">MNKNVIITISRQFGSNGREIGRQLAEYLDIGYYNKEIMEVIANDFGIDPDFFREENRNEQGLFSVAGRHKLSAITELSVNSEVYEKACELIQGISQRESAVIVGRCADYILKDHPNTIKLFIYSDLETRINWSISEYKVPARKARKFVHDKDERRAGFYEFYTGQKWGASSNYDMMINTSKMKTDDIIKMLSELYDIKMGTKTLKGAYIDQYLAHKNVSFEEEAQ</sequence>
<accession>A0A380LRG3</accession>
<protein>
    <submittedName>
        <fullName evidence="1">Cytidylate kinase</fullName>
    </submittedName>
</protein>
<keyword evidence="2" id="KW-1185">Reference proteome</keyword>
<dbReference type="OrthoDB" id="9781180at2"/>
<organism evidence="1 2">
    <name type="scientific">Faecalicoccus pleomorphus</name>
    <dbReference type="NCBI Taxonomy" id="1323"/>
    <lineage>
        <taxon>Bacteria</taxon>
        <taxon>Bacillati</taxon>
        <taxon>Bacillota</taxon>
        <taxon>Erysipelotrichia</taxon>
        <taxon>Erysipelotrichales</taxon>
        <taxon>Erysipelotrichaceae</taxon>
        <taxon>Faecalicoccus</taxon>
    </lineage>
</organism>
<evidence type="ECO:0000313" key="2">
    <source>
        <dbReference type="Proteomes" id="UP000255523"/>
    </source>
</evidence>
<keyword evidence="1" id="KW-0808">Transferase</keyword>
<dbReference type="Gene3D" id="3.40.50.300">
    <property type="entry name" value="P-loop containing nucleotide triphosphate hydrolases"/>
    <property type="match status" value="1"/>
</dbReference>
<dbReference type="InterPro" id="IPR027417">
    <property type="entry name" value="P-loop_NTPase"/>
</dbReference>
<dbReference type="EMBL" id="UHFX01000003">
    <property type="protein sequence ID" value="SUO04456.1"/>
    <property type="molecule type" value="Genomic_DNA"/>
</dbReference>
<proteinExistence type="predicted"/>
<dbReference type="AlphaFoldDB" id="A0A380LRG3"/>
<reference evidence="1 2" key="1">
    <citation type="submission" date="2018-06" db="EMBL/GenBank/DDBJ databases">
        <authorList>
            <consortium name="Pathogen Informatics"/>
            <person name="Doyle S."/>
        </authorList>
    </citation>
    <scope>NUCLEOTIDE SEQUENCE [LARGE SCALE GENOMIC DNA]</scope>
    <source>
        <strain evidence="1 2">NCTC11087</strain>
    </source>
</reference>
<dbReference type="GeneID" id="77462329"/>
<dbReference type="RefSeq" id="WP_022789508.1">
    <property type="nucleotide sequence ID" value="NZ_CAUWMU010000001.1"/>
</dbReference>
<dbReference type="Pfam" id="PF13189">
    <property type="entry name" value="Cytidylate_kin2"/>
    <property type="match status" value="1"/>
</dbReference>